<evidence type="ECO:0000256" key="19">
    <source>
        <dbReference type="PIRSR" id="PIRSR600823-2"/>
    </source>
</evidence>
<dbReference type="InterPro" id="IPR017451">
    <property type="entry name" value="F-box-assoc_interact_dom"/>
</dbReference>
<keyword evidence="7" id="KW-0964">Secreted</keyword>
<keyword evidence="15 21" id="KW-1015">Disulfide bond</keyword>
<dbReference type="GO" id="GO:0006979">
    <property type="term" value="P:response to oxidative stress"/>
    <property type="evidence" value="ECO:0007669"/>
    <property type="project" value="InterPro"/>
</dbReference>
<dbReference type="InterPro" id="IPR036047">
    <property type="entry name" value="F-box-like_dom_sf"/>
</dbReference>
<keyword evidence="12 20" id="KW-0106">Calcium</keyword>
<dbReference type="GO" id="GO:0042744">
    <property type="term" value="P:hydrogen peroxide catabolic process"/>
    <property type="evidence" value="ECO:0007669"/>
    <property type="project" value="UniProtKB-KW"/>
</dbReference>
<feature type="binding site" evidence="20">
    <location>
        <position position="13"/>
    </location>
    <ligand>
        <name>Ca(2+)</name>
        <dbReference type="ChEBI" id="CHEBI:29108"/>
        <label>1</label>
    </ligand>
</feature>
<evidence type="ECO:0000256" key="1">
    <source>
        <dbReference type="ARBA" id="ARBA00000189"/>
    </source>
</evidence>
<evidence type="ECO:0000256" key="3">
    <source>
        <dbReference type="ARBA" id="ARBA00004116"/>
    </source>
</evidence>
<gene>
    <name evidence="24" type="ORF">AARE701A_LOCUS11125</name>
</gene>
<sequence length="770" mass="86816">MHSMFIMKGCDGSVLIKGKSAEQAALPNLGLRGFEVIDDAKARLELECPGVVSCADILALAARDSVDLSDGPSWRVPTGRKDGRISLAKEASNLPSPLDSVAVQKQKFQDKGLDTHDLVTLLGAHTIGQTDCLFFRYRLYNFTVTGNSDPTISPSFLTQLKTLCPPNGDGSKRVALDIGSPSKFDESFFKNLRDGNGILESDQRLWSDAETNEVVKKYASRLRGLLGFRFDYEFGKAMIKMSSIDVKTDADARSFITTKPLPIDSFLPKPKLENTGVCSYTVIIKTSCSSVSYTRDKISISFGDVYGNEVYVKRLDDPSSRTFEKCSSDTYKISGPCMRDVCYLYLLRQGSDGWKPENVKIYGSSIRSVTFYYNLFLPNSVWYGFNVCNGIGITKSSQPISTASSVAAMMTELAFDLVCEILARVPVKDLLRFRCVCKSWRSLFQDEGFIRKHITHAPSMFLLADWWPLSTLRTCTYEGRKLKMVLQEPELNNGGEKDFLFKTSVIGHCDGLFCLELQDTSLAVCNPALRELTKVPRIDQQQTRGMRIGFCYDHSIQDHKIVLMPLKNCSKAHVLTLKSSVSRMIDFPWRQNCELMCKKEGILVGEYIFWPLYAHESTIENGENILSFSVVSETFNYCSGPGGESRVLKVLRGSLCAVDYKDRENYCHDMVVWCADHEKEDKGRIKSWTKILTLTASDIQRSTRWQVVEFRLGAVINRSGLLLVLVQTREIGFILYEYNLEKDTMRQVDTCYKLNYLDNLEEYIASLVSY</sequence>
<dbReference type="InterPro" id="IPR006527">
    <property type="entry name" value="F-box-assoc_dom_typ1"/>
</dbReference>
<dbReference type="GO" id="GO:0005773">
    <property type="term" value="C:vacuole"/>
    <property type="evidence" value="ECO:0007669"/>
    <property type="project" value="UniProtKB-SubCell"/>
</dbReference>
<feature type="binding site" evidence="20">
    <location>
        <position position="11"/>
    </location>
    <ligand>
        <name>Ca(2+)</name>
        <dbReference type="ChEBI" id="CHEBI:29108"/>
        <label>1</label>
    </ligand>
</feature>
<accession>A0A8S2A7Z6</accession>
<dbReference type="InterPro" id="IPR002016">
    <property type="entry name" value="Haem_peroxidase"/>
</dbReference>
<dbReference type="Pfam" id="PF07734">
    <property type="entry name" value="FBA_1"/>
    <property type="match status" value="1"/>
</dbReference>
<evidence type="ECO:0000256" key="17">
    <source>
        <dbReference type="ARBA" id="ARBA00056698"/>
    </source>
</evidence>
<evidence type="ECO:0000256" key="5">
    <source>
        <dbReference type="ARBA" id="ARBA00006873"/>
    </source>
</evidence>
<evidence type="ECO:0000313" key="25">
    <source>
        <dbReference type="Proteomes" id="UP000682877"/>
    </source>
</evidence>
<feature type="binding site" evidence="20">
    <location>
        <position position="177"/>
    </location>
    <ligand>
        <name>Ca(2+)</name>
        <dbReference type="ChEBI" id="CHEBI:29108"/>
        <label>2</label>
    </ligand>
</feature>
<evidence type="ECO:0000256" key="9">
    <source>
        <dbReference type="ARBA" id="ARBA00022617"/>
    </source>
</evidence>
<dbReference type="GO" id="GO:0046872">
    <property type="term" value="F:metal ion binding"/>
    <property type="evidence" value="ECO:0007669"/>
    <property type="project" value="UniProtKB-KW"/>
</dbReference>
<evidence type="ECO:0000256" key="2">
    <source>
        <dbReference type="ARBA" id="ARBA00002322"/>
    </source>
</evidence>
<dbReference type="Pfam" id="PF00646">
    <property type="entry name" value="F-box"/>
    <property type="match status" value="1"/>
</dbReference>
<comment type="similarity">
    <text evidence="5">Belongs to the peroxidase family. Ascorbate peroxidase subfamily.</text>
</comment>
<dbReference type="Proteomes" id="UP000682877">
    <property type="component" value="Chromosome 4"/>
</dbReference>
<keyword evidence="25" id="KW-1185">Reference proteome</keyword>
<feature type="binding site" evidence="20">
    <location>
        <position position="9"/>
    </location>
    <ligand>
        <name>Ca(2+)</name>
        <dbReference type="ChEBI" id="CHEBI:29108"/>
        <label>1</label>
    </ligand>
</feature>
<feature type="binding site" evidence="20">
    <location>
        <position position="185"/>
    </location>
    <ligand>
        <name>Ca(2+)</name>
        <dbReference type="ChEBI" id="CHEBI:29108"/>
        <label>2</label>
    </ligand>
</feature>
<dbReference type="SUPFAM" id="SSF48113">
    <property type="entry name" value="Heme-dependent peroxidases"/>
    <property type="match status" value="1"/>
</dbReference>
<keyword evidence="11" id="KW-0732">Signal</keyword>
<dbReference type="Gene3D" id="2.60.60.20">
    <property type="entry name" value="PLAT/LH2 domain"/>
    <property type="match status" value="1"/>
</dbReference>
<dbReference type="CDD" id="cd00113">
    <property type="entry name" value="PLAT"/>
    <property type="match status" value="1"/>
</dbReference>
<dbReference type="CDD" id="cd00693">
    <property type="entry name" value="secretory_peroxidase"/>
    <property type="match status" value="1"/>
</dbReference>
<dbReference type="InterPro" id="IPR001810">
    <property type="entry name" value="F-box_dom"/>
</dbReference>
<dbReference type="PROSITE" id="PS50873">
    <property type="entry name" value="PEROXIDASE_4"/>
    <property type="match status" value="1"/>
</dbReference>
<evidence type="ECO:0000256" key="20">
    <source>
        <dbReference type="PIRSR" id="PIRSR600823-3"/>
    </source>
</evidence>
<dbReference type="InterPro" id="IPR033905">
    <property type="entry name" value="Secretory_peroxidase"/>
</dbReference>
<evidence type="ECO:0000256" key="21">
    <source>
        <dbReference type="PIRSR" id="PIRSR600823-5"/>
    </source>
</evidence>
<dbReference type="CDD" id="cd22157">
    <property type="entry name" value="F-box_AtFBW1-like"/>
    <property type="match status" value="1"/>
</dbReference>
<reference evidence="24" key="1">
    <citation type="submission" date="2021-01" db="EMBL/GenBank/DDBJ databases">
        <authorList>
            <person name="Bezrukov I."/>
        </authorList>
    </citation>
    <scope>NUCLEOTIDE SEQUENCE</scope>
</reference>
<dbReference type="InterPro" id="IPR036392">
    <property type="entry name" value="PLAT/LH2_dom_sf"/>
</dbReference>
<evidence type="ECO:0000313" key="24">
    <source>
        <dbReference type="EMBL" id="CAE6043204.1"/>
    </source>
</evidence>
<evidence type="ECO:0000256" key="12">
    <source>
        <dbReference type="ARBA" id="ARBA00022837"/>
    </source>
</evidence>
<evidence type="ECO:0000256" key="13">
    <source>
        <dbReference type="ARBA" id="ARBA00023002"/>
    </source>
</evidence>
<evidence type="ECO:0000256" key="14">
    <source>
        <dbReference type="ARBA" id="ARBA00023004"/>
    </source>
</evidence>
<keyword evidence="9" id="KW-0349">Heme</keyword>
<keyword evidence="8" id="KW-0575">Peroxidase</keyword>
<dbReference type="PRINTS" id="PR00458">
    <property type="entry name" value="PEROXIDASE"/>
</dbReference>
<dbReference type="Gene3D" id="1.10.420.10">
    <property type="entry name" value="Peroxidase, domain 2"/>
    <property type="match status" value="1"/>
</dbReference>
<evidence type="ECO:0000256" key="6">
    <source>
        <dbReference type="ARBA" id="ARBA00012313"/>
    </source>
</evidence>
<evidence type="ECO:0000256" key="10">
    <source>
        <dbReference type="ARBA" id="ARBA00022723"/>
    </source>
</evidence>
<feature type="binding site" evidence="20">
    <location>
        <position position="126"/>
    </location>
    <ligand>
        <name>Ca(2+)</name>
        <dbReference type="ChEBI" id="CHEBI:29108"/>
        <label>2</label>
    </ligand>
</feature>
<dbReference type="InterPro" id="IPR019793">
    <property type="entry name" value="Peroxidases_heam-ligand_BS"/>
</dbReference>
<dbReference type="GO" id="GO:0005576">
    <property type="term" value="C:extracellular region"/>
    <property type="evidence" value="ECO:0007669"/>
    <property type="project" value="UniProtKB-SubCell"/>
</dbReference>
<dbReference type="Gene3D" id="1.10.520.10">
    <property type="match status" value="1"/>
</dbReference>
<evidence type="ECO:0000259" key="23">
    <source>
        <dbReference type="PROSITE" id="PS50873"/>
    </source>
</evidence>
<dbReference type="GO" id="GO:0140825">
    <property type="term" value="F:lactoperoxidase activity"/>
    <property type="evidence" value="ECO:0007669"/>
    <property type="project" value="UniProtKB-EC"/>
</dbReference>
<dbReference type="SMART" id="SM00256">
    <property type="entry name" value="FBOX"/>
    <property type="match status" value="1"/>
</dbReference>
<comment type="cofactor">
    <cofactor evidence="20">
        <name>heme b</name>
        <dbReference type="ChEBI" id="CHEBI:60344"/>
    </cofactor>
    <text evidence="20">Binds 1 heme b (iron(II)-protoporphyrin IX) group per subunit.</text>
</comment>
<feature type="binding site" evidence="19">
    <location>
        <position position="95"/>
    </location>
    <ligand>
        <name>substrate</name>
    </ligand>
</feature>
<dbReference type="Gene3D" id="1.20.1280.50">
    <property type="match status" value="1"/>
</dbReference>
<comment type="function">
    <text evidence="2">Removal of H(2)O(2), oxidation of toxic reductants, biosynthesis and degradation of lignin, suberization, auxin catabolism, response to environmental stresses such as wounding, pathogen attack and oxidative stress. These functions might be dependent on each isozyme/isoform in each plant tissue.</text>
</comment>
<dbReference type="PANTHER" id="PTHR31235">
    <property type="entry name" value="PEROXIDASE 25-RELATED"/>
    <property type="match status" value="1"/>
</dbReference>
<feature type="disulfide bond" evidence="21">
    <location>
        <begin position="132"/>
        <end position="164"/>
    </location>
</feature>
<evidence type="ECO:0000256" key="8">
    <source>
        <dbReference type="ARBA" id="ARBA00022559"/>
    </source>
</evidence>
<keyword evidence="14 20" id="KW-0408">Iron</keyword>
<evidence type="ECO:0000259" key="22">
    <source>
        <dbReference type="PROSITE" id="PS50181"/>
    </source>
</evidence>
<evidence type="ECO:0000256" key="16">
    <source>
        <dbReference type="ARBA" id="ARBA00023324"/>
    </source>
</evidence>
<dbReference type="PRINTS" id="PR00461">
    <property type="entry name" value="PLPEROXIDASE"/>
</dbReference>
<dbReference type="EC" id="1.11.1.7" evidence="6"/>
<evidence type="ECO:0000256" key="7">
    <source>
        <dbReference type="ARBA" id="ARBA00022525"/>
    </source>
</evidence>
<dbReference type="EMBL" id="LR999454">
    <property type="protein sequence ID" value="CAE6043204.1"/>
    <property type="molecule type" value="Genomic_DNA"/>
</dbReference>
<keyword evidence="10 20" id="KW-0479">Metal-binding</keyword>
<proteinExistence type="inferred from homology"/>
<comment type="cofactor">
    <cofactor evidence="20">
        <name>Ca(2+)</name>
        <dbReference type="ChEBI" id="CHEBI:29108"/>
    </cofactor>
    <text evidence="20">Binds 2 calcium ions per subunit.</text>
</comment>
<dbReference type="InterPro" id="IPR010417">
    <property type="entry name" value="Embryo-specific_ATS3"/>
</dbReference>
<protein>
    <recommendedName>
        <fullName evidence="6">peroxidase</fullName>
        <ecNumber evidence="6">1.11.1.7</ecNumber>
    </recommendedName>
</protein>
<evidence type="ECO:0000256" key="15">
    <source>
        <dbReference type="ARBA" id="ARBA00023157"/>
    </source>
</evidence>
<dbReference type="SUPFAM" id="SSF49723">
    <property type="entry name" value="Lipase/lipooxygenase domain (PLAT/LH2 domain)"/>
    <property type="match status" value="1"/>
</dbReference>
<dbReference type="Pfam" id="PF06232">
    <property type="entry name" value="ATS3"/>
    <property type="match status" value="1"/>
</dbReference>
<dbReference type="SUPFAM" id="SSF81383">
    <property type="entry name" value="F-box domain"/>
    <property type="match status" value="1"/>
</dbReference>
<comment type="function">
    <text evidence="17">May play a role during embryo development.</text>
</comment>
<comment type="subunit">
    <text evidence="18">Interacts with EULS3 (via N-terminus).</text>
</comment>
<feature type="domain" description="F-box" evidence="22">
    <location>
        <begin position="407"/>
        <end position="453"/>
    </location>
</feature>
<dbReference type="PROSITE" id="PS00435">
    <property type="entry name" value="PEROXIDASE_1"/>
    <property type="match status" value="1"/>
</dbReference>
<dbReference type="Pfam" id="PF00141">
    <property type="entry name" value="peroxidase"/>
    <property type="match status" value="1"/>
</dbReference>
<dbReference type="FunFam" id="2.60.60.20:FF:000026">
    <property type="entry name" value="Embryo-specific protein ATS3A"/>
    <property type="match status" value="1"/>
</dbReference>
<evidence type="ECO:0000256" key="4">
    <source>
        <dbReference type="ARBA" id="ARBA00004613"/>
    </source>
</evidence>
<dbReference type="PROSITE" id="PS50181">
    <property type="entry name" value="FBOX"/>
    <property type="match status" value="1"/>
</dbReference>
<feature type="domain" description="Plant heme peroxidase family profile" evidence="23">
    <location>
        <begin position="6"/>
        <end position="292"/>
    </location>
</feature>
<organism evidence="24 25">
    <name type="scientific">Arabidopsis arenosa</name>
    <name type="common">Sand rock-cress</name>
    <name type="synonym">Cardaminopsis arenosa</name>
    <dbReference type="NCBI Taxonomy" id="38785"/>
    <lineage>
        <taxon>Eukaryota</taxon>
        <taxon>Viridiplantae</taxon>
        <taxon>Streptophyta</taxon>
        <taxon>Embryophyta</taxon>
        <taxon>Tracheophyta</taxon>
        <taxon>Spermatophyta</taxon>
        <taxon>Magnoliopsida</taxon>
        <taxon>eudicotyledons</taxon>
        <taxon>Gunneridae</taxon>
        <taxon>Pentapetalae</taxon>
        <taxon>rosids</taxon>
        <taxon>malvids</taxon>
        <taxon>Brassicales</taxon>
        <taxon>Brassicaceae</taxon>
        <taxon>Camelineae</taxon>
        <taxon>Arabidopsis</taxon>
    </lineage>
</organism>
<dbReference type="AlphaFoldDB" id="A0A8S2A7Z6"/>
<keyword evidence="13" id="KW-0560">Oxidoreductase</keyword>
<dbReference type="FunFam" id="1.10.420.10:FF:000010">
    <property type="entry name" value="Peroxidase"/>
    <property type="match status" value="1"/>
</dbReference>
<dbReference type="InterPro" id="IPR000823">
    <property type="entry name" value="Peroxidase_pln"/>
</dbReference>
<comment type="subcellular location">
    <subcellularLocation>
        <location evidence="4">Secreted</location>
    </subcellularLocation>
    <subcellularLocation>
        <location evidence="3">Vacuole</location>
    </subcellularLocation>
</comment>
<dbReference type="InterPro" id="IPR010255">
    <property type="entry name" value="Haem_peroxidase_sf"/>
</dbReference>
<evidence type="ECO:0000256" key="18">
    <source>
        <dbReference type="ARBA" id="ARBA00065761"/>
    </source>
</evidence>
<evidence type="ECO:0000256" key="11">
    <source>
        <dbReference type="ARBA" id="ARBA00022729"/>
    </source>
</evidence>
<dbReference type="GO" id="GO:0020037">
    <property type="term" value="F:heme binding"/>
    <property type="evidence" value="ECO:0007669"/>
    <property type="project" value="InterPro"/>
</dbReference>
<comment type="catalytic activity">
    <reaction evidence="1">
        <text>2 a phenolic donor + H2O2 = 2 a phenolic radical donor + 2 H2O</text>
        <dbReference type="Rhea" id="RHEA:56136"/>
        <dbReference type="ChEBI" id="CHEBI:15377"/>
        <dbReference type="ChEBI" id="CHEBI:16240"/>
        <dbReference type="ChEBI" id="CHEBI:139520"/>
        <dbReference type="ChEBI" id="CHEBI:139521"/>
        <dbReference type="EC" id="1.11.1.7"/>
    </reaction>
</comment>
<keyword evidence="16" id="KW-0376">Hydrogen peroxide</keyword>
<feature type="binding site" evidence="20">
    <location>
        <position position="22"/>
    </location>
    <ligand>
        <name>Ca(2+)</name>
        <dbReference type="ChEBI" id="CHEBI:29108"/>
        <label>1</label>
    </ligand>
</feature>
<name>A0A8S2A7Z6_ARAAE</name>
<dbReference type="NCBIfam" id="TIGR01640">
    <property type="entry name" value="F_box_assoc_1"/>
    <property type="match status" value="1"/>
</dbReference>
<feature type="binding site" description="axial binding residue" evidence="20">
    <location>
        <position position="125"/>
    </location>
    <ligand>
        <name>heme b</name>
        <dbReference type="ChEBI" id="CHEBI:60344"/>
    </ligand>
    <ligandPart>
        <name>Fe</name>
        <dbReference type="ChEBI" id="CHEBI:18248"/>
    </ligandPart>
</feature>